<accession>A0ACB8SD79</accession>
<evidence type="ECO:0000313" key="1">
    <source>
        <dbReference type="EMBL" id="KAI0054117.1"/>
    </source>
</evidence>
<organism evidence="1 2">
    <name type="scientific">Auriscalpium vulgare</name>
    <dbReference type="NCBI Taxonomy" id="40419"/>
    <lineage>
        <taxon>Eukaryota</taxon>
        <taxon>Fungi</taxon>
        <taxon>Dikarya</taxon>
        <taxon>Basidiomycota</taxon>
        <taxon>Agaricomycotina</taxon>
        <taxon>Agaricomycetes</taxon>
        <taxon>Russulales</taxon>
        <taxon>Auriscalpiaceae</taxon>
        <taxon>Auriscalpium</taxon>
    </lineage>
</organism>
<comment type="caution">
    <text evidence="1">The sequence shown here is derived from an EMBL/GenBank/DDBJ whole genome shotgun (WGS) entry which is preliminary data.</text>
</comment>
<dbReference type="Proteomes" id="UP000814033">
    <property type="component" value="Unassembled WGS sequence"/>
</dbReference>
<evidence type="ECO:0000313" key="2">
    <source>
        <dbReference type="Proteomes" id="UP000814033"/>
    </source>
</evidence>
<reference evidence="1" key="2">
    <citation type="journal article" date="2022" name="New Phytol.">
        <title>Evolutionary transition to the ectomycorrhizal habit in the genomes of a hyperdiverse lineage of mushroom-forming fungi.</title>
        <authorList>
            <person name="Looney B."/>
            <person name="Miyauchi S."/>
            <person name="Morin E."/>
            <person name="Drula E."/>
            <person name="Courty P.E."/>
            <person name="Kohler A."/>
            <person name="Kuo A."/>
            <person name="LaButti K."/>
            <person name="Pangilinan J."/>
            <person name="Lipzen A."/>
            <person name="Riley R."/>
            <person name="Andreopoulos W."/>
            <person name="He G."/>
            <person name="Johnson J."/>
            <person name="Nolan M."/>
            <person name="Tritt A."/>
            <person name="Barry K.W."/>
            <person name="Grigoriev I.V."/>
            <person name="Nagy L.G."/>
            <person name="Hibbett D."/>
            <person name="Henrissat B."/>
            <person name="Matheny P.B."/>
            <person name="Labbe J."/>
            <person name="Martin F.M."/>
        </authorList>
    </citation>
    <scope>NUCLEOTIDE SEQUENCE</scope>
    <source>
        <strain evidence="1">FP105234-sp</strain>
    </source>
</reference>
<name>A0ACB8SD79_9AGAM</name>
<protein>
    <submittedName>
        <fullName evidence="1">Glycosyltransferase family 5 protein</fullName>
    </submittedName>
</protein>
<sequence length="2352" mass="262388">MRFSWAVWSFLSLASVARASPYRDDLVDYNINTNQNAQSPLEYTTSRPNTTYTPSPPNWRAIPFYTILLDKFADGDPSNNDYFGTMFEYDWRETQLRFGGDLKGLVSKLDYLAGMGVKAIFVSGTPFINMLWQADSYSPLDFTVLDPHWGTLADWRSTIDAIHARGMYFMADFTVGTMGDLVGFDGFLNSSTPFDLNEHSAVWKHPNYMPWNFTEYKDFEIDNTRNTSCVLPKFWQDDGTVVTLQTNGCLQSDFDQYGDTEAFGVHPDYQRQLSKFASVQDRLREWKPSVMDKLKVFSCLAIQALDLDAIRIDKSTQVTVDALAEWAAGARACATKFGKNNFYIAGEVTGGDTFGSLYYGRGRTPTMLPPGFLAAANLTETQNQFFLRDAPLNALDGVAFHYSTYRSLTRFLGMDGNLQVAFDVDVNFVTAWNQMFVNNDFLNAQTGKLDPRHMFGTSNFDVFRWPSLENGTARGALATFVTSLLMPGIPLLFYGEEQSFYMYDTGASNYLYGRQAMMSNKAWQRHGCYRLGSDQYFNMPLEKSLLGCMDDWNSLDHFDPTADSRRMTAHFLYLRTVYNSLQDGFNLVQRGNWTYYISRPGSNNTDTEMGLWSVSRSGISGVQTLSGNHTDQVWMLYTNENRSQTYTFDCKSTSWISSPYVSGTVVRNLVAPFEQYTLQDSLSAFNLDNKAPWQGCLNSVEMDTYGFKILVPVAEWVAPRPALTKFSPGHDARIQSDAGGSNTTSVTITFEFNTVMSCSGVTNAISFNMSSSGHGGNPTFDKTSPKCGAVTNPDPVKIPGDTPSAWSWSATLQNVPDGILAITLDNAVAADGVTTTGAVDNLLLRKGTASNVMVFPDADYDNDAFGYSNGQYTFAHKAYGADAFRYSWNFGRNWTTWKSWEDTTFIDDSVFKGSDLFWEGEHILVQYWSDAAKAATTVVHADRSFSRNRRVPQLLARGPFNQWGFDKGISAEMTQNNDGNWELEIMANWPTYVQLNVFGYDDFYYGDVDGDGILDRLPPNTAAPNYVNMSAPPHPHLAWTLVVNDADMSWSLEPRGNSLVGAIMFALLLSIPIITGTLAVVVFMWSFYGIKHNKWGVDTSKGHSNYFPILGSLGNKSKSDLKEPSHMSEKLFGHHKQTDVIGWPEDKNKRRKVLISTLEYEIIDWKLKVKIGGLGVMSSLMGKAMTDVDLIWVIPKVKDLEYPAGDPAEPIEVIIFGEPYLIEVETHVLDNITYVILDSPVFRAQTKADPYPARMDDLSSAIFYSTWNQAIAATVRRYPDIDIYHVNDYHGALAPIYLLPKVLPVCLSLHNAEFQGLWPLRTKEEMKEVCSAFNISKEHCTKYVQFGNTFNLLHAAASFISVHQRSIGVAGVSDKYGKRSWARYPALWTLKHVDSLPNPDPSDIEALDEVAVKVSEIQIDQAAEAERPEHKRQAQEWAGIKQDPDADLFVFVGRWSKQKGVDLIADVMPSLLDKRPSIQLITVGPVIDLYGRFAAEKLNRLMQLYPDRVFSKPEFTALPPYLFSGADFALIPSRDEPFGLVAVEFGRKGALGVGSRLGGLGLMPGWWFPVESMSTGHMLSQLSKTIKLALKSSEEERAILRARSAVQRFPVVEWRQRMEDFHKRSIGASRSIAGPEAWRRTDGASGGAYAIPDHDDWNPEHQADPSQPEWDSRSIAESPRVNVPGSPGQWSQETLTPGGDPFLTAPPRLIPDNRVSVASNSSDAEADYFSHNRAGSEQPQQFGTFLDRANRAIARDQKNAPDPFLEAPSRPFGAHSRVSSVESIASIVDEKANSPLNKAIASFTDSDGGVAHDFVLKLQNLSADNSKGELSIEKFLTKSEEAFFDKVRKDKLSSAASVRSSHRDSLWGTPAPSVYDPEHPSRPTSPNVRSFNTAGGYSDYDGPLDNTHDKGEVVIMSGLQIAMSREIAGWPLYTIIIALGQVLSATSFQITLLSGQDSQDNLQLYVLGGVFLAASAVWYPLFRLKPSVWVLSAPWLFFGLAFFFIGLPSLTQSLHPAHKTLSSVATWCYAVASAAAFLFFGLNFGEEAGAATEVWMLRACIVQGSQQIWVAGLWYWGHQLDGAQSNNQAPWWIVVVVWPLSAVSFLFAYLMLYGLPEYYRQTPPKVPNFLRTLFRRKLVLWFLASEILRDYWLSGPYGRNWGFLWSVPIPKWQIALLIVAFFIGVWAAILAVLTHFSKTHTWLLPVFAVGLGAPRWCQMLWGTSSLALYIPWAGSAGPYLGISLWLWLGVLDAVQGVGLGMILLQTLSRLHVCATLAFSQIIGSICVMIARATAPNRVGPESVFPDAGKWDFQDGLKGSPMASAPFWLALMSQLIIVLGYFWFYRKEQLARP</sequence>
<dbReference type="EMBL" id="MU275838">
    <property type="protein sequence ID" value="KAI0054117.1"/>
    <property type="molecule type" value="Genomic_DNA"/>
</dbReference>
<reference evidence="1" key="1">
    <citation type="submission" date="2021-02" db="EMBL/GenBank/DDBJ databases">
        <authorList>
            <consortium name="DOE Joint Genome Institute"/>
            <person name="Ahrendt S."/>
            <person name="Looney B.P."/>
            <person name="Miyauchi S."/>
            <person name="Morin E."/>
            <person name="Drula E."/>
            <person name="Courty P.E."/>
            <person name="Chicoki N."/>
            <person name="Fauchery L."/>
            <person name="Kohler A."/>
            <person name="Kuo A."/>
            <person name="Labutti K."/>
            <person name="Pangilinan J."/>
            <person name="Lipzen A."/>
            <person name="Riley R."/>
            <person name="Andreopoulos W."/>
            <person name="He G."/>
            <person name="Johnson J."/>
            <person name="Barry K.W."/>
            <person name="Grigoriev I.V."/>
            <person name="Nagy L."/>
            <person name="Hibbett D."/>
            <person name="Henrissat B."/>
            <person name="Matheny P.B."/>
            <person name="Labbe J."/>
            <person name="Martin F."/>
        </authorList>
    </citation>
    <scope>NUCLEOTIDE SEQUENCE</scope>
    <source>
        <strain evidence="1">FP105234-sp</strain>
    </source>
</reference>
<proteinExistence type="predicted"/>
<gene>
    <name evidence="1" type="ORF">FA95DRAFT_1673998</name>
</gene>
<keyword evidence="2" id="KW-1185">Reference proteome</keyword>